<reference evidence="2 3" key="1">
    <citation type="journal article" date="2013" name="ISME J.">
        <title>Metabolic model for the filamentous 'Candidatus Microthrix parvicella' based on genomic and metagenomic analyses.</title>
        <authorList>
            <person name="Jon McIlroy S."/>
            <person name="Kristiansen R."/>
            <person name="Albertsen M."/>
            <person name="Michael Karst S."/>
            <person name="Rossetti S."/>
            <person name="Lund Nielsen J."/>
            <person name="Tandoi V."/>
            <person name="James Seviour R."/>
            <person name="Nielsen P.H."/>
        </authorList>
    </citation>
    <scope>NUCLEOTIDE SEQUENCE [LARGE SCALE GENOMIC DNA]</scope>
    <source>
        <strain evidence="2 3">RN1</strain>
    </source>
</reference>
<comment type="caution">
    <text evidence="2">The sequence shown here is derived from an EMBL/GenBank/DDBJ whole genome shotgun (WGS) entry which is preliminary data.</text>
</comment>
<dbReference type="Proteomes" id="UP000018291">
    <property type="component" value="Unassembled WGS sequence"/>
</dbReference>
<evidence type="ECO:0000313" key="2">
    <source>
        <dbReference type="EMBL" id="CCM64615.1"/>
    </source>
</evidence>
<feature type="region of interest" description="Disordered" evidence="1">
    <location>
        <begin position="1"/>
        <end position="41"/>
    </location>
</feature>
<dbReference type="AlphaFoldDB" id="R4Z1R2"/>
<accession>R4Z1R2</accession>
<dbReference type="STRING" id="1229780.BN381_430011"/>
<evidence type="ECO:0000313" key="3">
    <source>
        <dbReference type="Proteomes" id="UP000018291"/>
    </source>
</evidence>
<dbReference type="HOGENOM" id="CLU_599480_0_0_11"/>
<gene>
    <name evidence="2" type="ORF">BN381_430011</name>
</gene>
<organism evidence="2 3">
    <name type="scientific">Candidatus Neomicrothrix parvicella RN1</name>
    <dbReference type="NCBI Taxonomy" id="1229780"/>
    <lineage>
        <taxon>Bacteria</taxon>
        <taxon>Bacillati</taxon>
        <taxon>Actinomycetota</taxon>
        <taxon>Acidimicrobiia</taxon>
        <taxon>Acidimicrobiales</taxon>
        <taxon>Microthrixaceae</taxon>
        <taxon>Candidatus Neomicrothrix</taxon>
    </lineage>
</organism>
<feature type="compositionally biased region" description="Polar residues" evidence="1">
    <location>
        <begin position="1"/>
        <end position="23"/>
    </location>
</feature>
<evidence type="ECO:0000256" key="1">
    <source>
        <dbReference type="SAM" id="MobiDB-lite"/>
    </source>
</evidence>
<keyword evidence="3" id="KW-1185">Reference proteome</keyword>
<proteinExistence type="predicted"/>
<dbReference type="EMBL" id="CANL01000038">
    <property type="protein sequence ID" value="CCM64615.1"/>
    <property type="molecule type" value="Genomic_DNA"/>
</dbReference>
<name>R4Z1R2_9ACTN</name>
<protein>
    <submittedName>
        <fullName evidence="2">Uncharacterized protein</fullName>
    </submittedName>
</protein>
<sequence>MPTCRSSAVGSTSRTGAEQSGQGPTAPRRRVDPGGSALPRSFAGTQLHEAGALCLVVGDDCGKRLDGRSALPTPVMGKNQLPLPRYGCPGKDPAAVANLPVLGVDVPPHQAKALLLGRPQRVVIERAVRRPGALHRACTKQIVDHLGRVGQLCLPRSGSQRLQVFVVHRVTADREAGIGDHPGIGGTLLDVHSQEEEGGRYLLLFQDRQDLGGVLRGPVVERQGHHRSLLRLEHRHRHKVMYLGTGQRGRSVPDATFRQDGRLDRPLLLLSQTFFLGLPCQLLGPKDERLCNRAADEGLRRRFGELAEHRRRRHRRQGGQHRLRTAGHFSASVRLSDAPPSSGAQRHHDDADKRHFDCKQGAVIGSSQLGWALLNARPGHSLVPRGSRPAQHAEHNGVAGGVQLGCTYPTRQHGAQSAMPWGHRSQQASPLIPGPGVSPQTTIDVALHAKTGVPGE</sequence>